<dbReference type="SUPFAM" id="SSF46689">
    <property type="entry name" value="Homeodomain-like"/>
    <property type="match status" value="1"/>
</dbReference>
<dbReference type="GO" id="GO:0000981">
    <property type="term" value="F:DNA-binding transcription factor activity, RNA polymerase II-specific"/>
    <property type="evidence" value="ECO:0007669"/>
    <property type="project" value="UniProtKB-UniRule"/>
</dbReference>
<proteinExistence type="inferred from homology"/>
<sequence length="298" mass="34391">MQQQLDSSDSLGALISFCQPKVYAEKKEEQNTHGYGAEFQAMLDRINQEDLGYETGLILEKRQRLSLEQVKELERNFEVENRLEPERKVKLAEDLGLQPRQVAIWFQNRRTRWKTKQLQRDYGVLKASYDALKLDCDNLQQEKEALNSTLRELKEKIYRKSAESNHSAEEESLISEFNNNVSEQYKASDLHENKKNKASFGVHENSKDGSSGRVSNGVVKEENESNTMFSICFNGASSSSSNAMVDPFWFSESRAVADKTYQPQPVRMEEQSLFPIEESCNFLSVDQAPTLRWYFPEQ</sequence>
<dbReference type="KEGG" id="jre:109001192"/>
<protein>
    <recommendedName>
        <fullName evidence="10">Homeobox-leucine zipper protein</fullName>
    </recommendedName>
    <alternativeName>
        <fullName evidence="10">HD-ZIP protein</fullName>
    </alternativeName>
    <alternativeName>
        <fullName evidence="10">Homeodomain transcription factor</fullName>
    </alternativeName>
</protein>
<dbReference type="GO" id="GO:0005634">
    <property type="term" value="C:nucleus"/>
    <property type="evidence" value="ECO:0000318"/>
    <property type="project" value="GO_Central"/>
</dbReference>
<dbReference type="GO" id="GO:0045893">
    <property type="term" value="P:positive regulation of DNA-templated transcription"/>
    <property type="evidence" value="ECO:0000318"/>
    <property type="project" value="GO_Central"/>
</dbReference>
<dbReference type="PROSITE" id="PS00027">
    <property type="entry name" value="HOMEOBOX_1"/>
    <property type="match status" value="1"/>
</dbReference>
<evidence type="ECO:0000256" key="5">
    <source>
        <dbReference type="ARBA" id="ARBA00023163"/>
    </source>
</evidence>
<feature type="DNA-binding region" description="Homeobox" evidence="8">
    <location>
        <begin position="62"/>
        <end position="117"/>
    </location>
</feature>
<dbReference type="GO" id="GO:0043565">
    <property type="term" value="F:sequence-specific DNA binding"/>
    <property type="evidence" value="ECO:0000318"/>
    <property type="project" value="GO_Central"/>
</dbReference>
<dbReference type="InterPro" id="IPR003106">
    <property type="entry name" value="Leu_zip_homeo"/>
</dbReference>
<feature type="domain" description="Homeobox" evidence="12">
    <location>
        <begin position="60"/>
        <end position="116"/>
    </location>
</feature>
<dbReference type="InterPro" id="IPR045224">
    <property type="entry name" value="HDZip_class_I_plant"/>
</dbReference>
<name>A0A2I4FQL3_JUGRE</name>
<dbReference type="InterPro" id="IPR017970">
    <property type="entry name" value="Homeobox_CS"/>
</dbReference>
<evidence type="ECO:0000313" key="13">
    <source>
        <dbReference type="Proteomes" id="UP000235220"/>
    </source>
</evidence>
<keyword evidence="4 8" id="KW-0371">Homeobox</keyword>
<dbReference type="GO" id="GO:0000976">
    <property type="term" value="F:transcription cis-regulatory region binding"/>
    <property type="evidence" value="ECO:0007669"/>
    <property type="project" value="UniProtKB-ARBA"/>
</dbReference>
<keyword evidence="13" id="KW-1185">Reference proteome</keyword>
<dbReference type="InterPro" id="IPR001356">
    <property type="entry name" value="HD"/>
</dbReference>
<evidence type="ECO:0000256" key="3">
    <source>
        <dbReference type="ARBA" id="ARBA00023125"/>
    </source>
</evidence>
<evidence type="ECO:0000256" key="6">
    <source>
        <dbReference type="ARBA" id="ARBA00023242"/>
    </source>
</evidence>
<evidence type="ECO:0000256" key="4">
    <source>
        <dbReference type="ARBA" id="ARBA00023155"/>
    </source>
</evidence>
<keyword evidence="11" id="KW-0175">Coiled coil</keyword>
<keyword evidence="5 10" id="KW-0804">Transcription</keyword>
<evidence type="ECO:0000256" key="10">
    <source>
        <dbReference type="RuleBase" id="RU369038"/>
    </source>
</evidence>
<evidence type="ECO:0000259" key="12">
    <source>
        <dbReference type="PROSITE" id="PS50071"/>
    </source>
</evidence>
<comment type="subcellular location">
    <subcellularLocation>
        <location evidence="1 8 9">Nucleus</location>
    </subcellularLocation>
</comment>
<dbReference type="InterPro" id="IPR000047">
    <property type="entry name" value="HTH_motif"/>
</dbReference>
<dbReference type="Pfam" id="PF02183">
    <property type="entry name" value="HALZ"/>
    <property type="match status" value="1"/>
</dbReference>
<keyword evidence="2 10" id="KW-0805">Transcription regulation</keyword>
<evidence type="ECO:0000313" key="14">
    <source>
        <dbReference type="RefSeq" id="XP_018833918.2"/>
    </source>
</evidence>
<organism evidence="13 14">
    <name type="scientific">Juglans regia</name>
    <name type="common">English walnut</name>
    <dbReference type="NCBI Taxonomy" id="51240"/>
    <lineage>
        <taxon>Eukaryota</taxon>
        <taxon>Viridiplantae</taxon>
        <taxon>Streptophyta</taxon>
        <taxon>Embryophyta</taxon>
        <taxon>Tracheophyta</taxon>
        <taxon>Spermatophyta</taxon>
        <taxon>Magnoliopsida</taxon>
        <taxon>eudicotyledons</taxon>
        <taxon>Gunneridae</taxon>
        <taxon>Pentapetalae</taxon>
        <taxon>rosids</taxon>
        <taxon>fabids</taxon>
        <taxon>Fagales</taxon>
        <taxon>Juglandaceae</taxon>
        <taxon>Juglans</taxon>
    </lineage>
</organism>
<reference evidence="14 15" key="1">
    <citation type="submission" date="2025-04" db="UniProtKB">
        <authorList>
            <consortium name="RefSeq"/>
        </authorList>
    </citation>
    <scope>IDENTIFICATION</scope>
    <source>
        <tissue evidence="14 15">Leaves</tissue>
    </source>
</reference>
<keyword evidence="6 8" id="KW-0539">Nucleus</keyword>
<dbReference type="Pfam" id="PF00046">
    <property type="entry name" value="Homeodomain"/>
    <property type="match status" value="1"/>
</dbReference>
<dbReference type="Proteomes" id="UP000235220">
    <property type="component" value="Chromosome 6"/>
</dbReference>
<comment type="function">
    <text evidence="10">Transcription factor.</text>
</comment>
<dbReference type="AlphaFoldDB" id="A0A2I4FQL3"/>
<dbReference type="CDD" id="cd00086">
    <property type="entry name" value="homeodomain"/>
    <property type="match status" value="1"/>
</dbReference>
<keyword evidence="3 8" id="KW-0238">DNA-binding</keyword>
<dbReference type="PANTHER" id="PTHR24326">
    <property type="entry name" value="HOMEOBOX-LEUCINE ZIPPER PROTEIN"/>
    <property type="match status" value="1"/>
</dbReference>
<dbReference type="PROSITE" id="PS50071">
    <property type="entry name" value="HOMEOBOX_2"/>
    <property type="match status" value="1"/>
</dbReference>
<dbReference type="Gene3D" id="1.10.10.60">
    <property type="entry name" value="Homeodomain-like"/>
    <property type="match status" value="1"/>
</dbReference>
<dbReference type="SMART" id="SM00389">
    <property type="entry name" value="HOX"/>
    <property type="match status" value="1"/>
</dbReference>
<dbReference type="GeneID" id="109001192"/>
<dbReference type="PRINTS" id="PR00031">
    <property type="entry name" value="HTHREPRESSR"/>
</dbReference>
<evidence type="ECO:0000256" key="11">
    <source>
        <dbReference type="SAM" id="Coils"/>
    </source>
</evidence>
<evidence type="ECO:0000256" key="8">
    <source>
        <dbReference type="PROSITE-ProRule" id="PRU00108"/>
    </source>
</evidence>
<comment type="similarity">
    <text evidence="7 10">Belongs to the HD-ZIP homeobox family. Class I subfamily.</text>
</comment>
<evidence type="ECO:0000313" key="15">
    <source>
        <dbReference type="RefSeq" id="XP_018833920.2"/>
    </source>
</evidence>
<dbReference type="RefSeq" id="XP_018833918.2">
    <property type="nucleotide sequence ID" value="XM_018978373.2"/>
</dbReference>
<evidence type="ECO:0000256" key="9">
    <source>
        <dbReference type="RuleBase" id="RU000682"/>
    </source>
</evidence>
<dbReference type="PANTHER" id="PTHR24326:SF535">
    <property type="entry name" value="HOMEOBOX-LEUCINE ZIPPER PROTEIN"/>
    <property type="match status" value="1"/>
</dbReference>
<evidence type="ECO:0000256" key="7">
    <source>
        <dbReference type="ARBA" id="ARBA00025748"/>
    </source>
</evidence>
<feature type="coiled-coil region" evidence="11">
    <location>
        <begin position="122"/>
        <end position="163"/>
    </location>
</feature>
<gene>
    <name evidence="14 15" type="primary">LOC109001192</name>
</gene>
<evidence type="ECO:0000256" key="2">
    <source>
        <dbReference type="ARBA" id="ARBA00023015"/>
    </source>
</evidence>
<accession>A0A2I4FQL3</accession>
<dbReference type="InterPro" id="IPR009057">
    <property type="entry name" value="Homeodomain-like_sf"/>
</dbReference>
<evidence type="ECO:0000256" key="1">
    <source>
        <dbReference type="ARBA" id="ARBA00004123"/>
    </source>
</evidence>
<dbReference type="FunFam" id="1.10.10.60:FF:000144">
    <property type="entry name" value="homeobox-leucine zipper protein ATHB-6-like"/>
    <property type="match status" value="1"/>
</dbReference>
<dbReference type="RefSeq" id="XP_018833920.2">
    <property type="nucleotide sequence ID" value="XM_018978375.2"/>
</dbReference>
<dbReference type="OrthoDB" id="6159439at2759"/>
<dbReference type="Gramene" id="Jr06_05520_p1">
    <property type="protein sequence ID" value="cds.Jr06_05520_p1"/>
    <property type="gene ID" value="Jr06_05520"/>
</dbReference>